<gene>
    <name evidence="1" type="ORF">ERS686654_01854</name>
</gene>
<name>A0A0S4SP71_CAMHY</name>
<comment type="caution">
    <text evidence="1">The sequence shown here is derived from an EMBL/GenBank/DDBJ whole genome shotgun (WGS) entry which is preliminary data.</text>
</comment>
<dbReference type="AlphaFoldDB" id="A0A0S4SP71"/>
<evidence type="ECO:0000313" key="2">
    <source>
        <dbReference type="Proteomes" id="UP000052237"/>
    </source>
</evidence>
<keyword evidence="2" id="KW-1185">Reference proteome</keyword>
<organism evidence="1 2">
    <name type="scientific">Campylobacter hyointestinalis subsp. hyointestinalis</name>
    <dbReference type="NCBI Taxonomy" id="91352"/>
    <lineage>
        <taxon>Bacteria</taxon>
        <taxon>Pseudomonadati</taxon>
        <taxon>Campylobacterota</taxon>
        <taxon>Epsilonproteobacteria</taxon>
        <taxon>Campylobacterales</taxon>
        <taxon>Campylobacteraceae</taxon>
        <taxon>Campylobacter</taxon>
    </lineage>
</organism>
<sequence>MIAEYFKNNCINIKWWADKHGLDYTTTFYVVKGALNGSKRSSGKTKAVFEALKKEGIIKQLPKGLRESKKAS</sequence>
<protein>
    <submittedName>
        <fullName evidence="1">Uncharacterized protein</fullName>
    </submittedName>
</protein>
<dbReference type="EMBL" id="FAVB01000005">
    <property type="protein sequence ID" value="CUU88174.1"/>
    <property type="molecule type" value="Genomic_DNA"/>
</dbReference>
<accession>A0A0S4SP71</accession>
<dbReference type="Proteomes" id="UP000052237">
    <property type="component" value="Unassembled WGS sequence"/>
</dbReference>
<reference evidence="1 2" key="1">
    <citation type="submission" date="2015-11" db="EMBL/GenBank/DDBJ databases">
        <authorList>
            <consortium name="Pathogen Informatics"/>
        </authorList>
    </citation>
    <scope>NUCLEOTIDE SEQUENCE [LARGE SCALE GENOMIC DNA]</scope>
    <source>
        <strain evidence="1 2">006A-0059</strain>
    </source>
</reference>
<dbReference type="RefSeq" id="WP_059435393.1">
    <property type="nucleotide sequence ID" value="NZ_FAVB01000005.1"/>
</dbReference>
<evidence type="ECO:0000313" key="1">
    <source>
        <dbReference type="EMBL" id="CUU88174.1"/>
    </source>
</evidence>
<proteinExistence type="predicted"/>